<evidence type="ECO:0000313" key="1">
    <source>
        <dbReference type="EMBL" id="SOE03336.1"/>
    </source>
</evidence>
<dbReference type="InterPro" id="IPR046037">
    <property type="entry name" value="DUF5995"/>
</dbReference>
<keyword evidence="2" id="KW-1185">Reference proteome</keyword>
<gene>
    <name evidence="1" type="ORF">SAMN06272739_4104</name>
</gene>
<dbReference type="AlphaFoldDB" id="A0A286H778"/>
<name>A0A286H778_9ACTN</name>
<reference evidence="2" key="1">
    <citation type="submission" date="2017-09" db="EMBL/GenBank/DDBJ databases">
        <authorList>
            <person name="Varghese N."/>
            <person name="Submissions S."/>
        </authorList>
    </citation>
    <scope>NUCLEOTIDE SEQUENCE [LARGE SCALE GENOMIC DNA]</scope>
    <source>
        <strain evidence="2">DSM 44270</strain>
    </source>
</reference>
<accession>A0A286H778</accession>
<sequence>MRGGRGVTDGVAALVARMELLLDQVAGDGDPARFFLGTYLRTTRAVGAALTAGRFEDPDWVAEWDVDFAGFYLDALEIHRATPHAVAAPWRRAFGADPGLPPEAHVLLGMNAHINYDLPQSLIAVIPPEDFAAPSLMDRRRRDHERIDDVLAARVAEEDLALQRAGGRRTWLEHLLAPVNRRASRLFLRESRRKVWANTAALHEARLAGAGAYALRLADLEAASAARVGDLLRPGPVLVRLAVHGFGVTLA</sequence>
<dbReference type="Proteomes" id="UP000219482">
    <property type="component" value="Unassembled WGS sequence"/>
</dbReference>
<dbReference type="Pfam" id="PF19458">
    <property type="entry name" value="DUF5995"/>
    <property type="match status" value="1"/>
</dbReference>
<protein>
    <submittedName>
        <fullName evidence="1">Uncharacterized protein</fullName>
    </submittedName>
</protein>
<dbReference type="EMBL" id="OCNK01000006">
    <property type="protein sequence ID" value="SOE03336.1"/>
    <property type="molecule type" value="Genomic_DNA"/>
</dbReference>
<evidence type="ECO:0000313" key="2">
    <source>
        <dbReference type="Proteomes" id="UP000219482"/>
    </source>
</evidence>
<organism evidence="1 2">
    <name type="scientific">Blastococcus haudaquaticus</name>
    <dbReference type="NCBI Taxonomy" id="1938745"/>
    <lineage>
        <taxon>Bacteria</taxon>
        <taxon>Bacillati</taxon>
        <taxon>Actinomycetota</taxon>
        <taxon>Actinomycetes</taxon>
        <taxon>Geodermatophilales</taxon>
        <taxon>Geodermatophilaceae</taxon>
        <taxon>Blastococcus</taxon>
    </lineage>
</organism>
<proteinExistence type="predicted"/>